<organism evidence="10 11">
    <name type="scientific">Polaribacter aquimarinus</name>
    <dbReference type="NCBI Taxonomy" id="2100726"/>
    <lineage>
        <taxon>Bacteria</taxon>
        <taxon>Pseudomonadati</taxon>
        <taxon>Bacteroidota</taxon>
        <taxon>Flavobacteriia</taxon>
        <taxon>Flavobacteriales</taxon>
        <taxon>Flavobacteriaceae</taxon>
    </lineage>
</organism>
<dbReference type="PANTHER" id="PTHR43033:SF1">
    <property type="entry name" value="TRNA(ILE)-LYSIDINE SYNTHASE-RELATED"/>
    <property type="match status" value="1"/>
</dbReference>
<comment type="similarity">
    <text evidence="8">Belongs to the tRNA(Ile)-lysidine synthase family.</text>
</comment>
<feature type="binding site" evidence="8">
    <location>
        <begin position="26"/>
        <end position="31"/>
    </location>
    <ligand>
        <name>ATP</name>
        <dbReference type="ChEBI" id="CHEBI:30616"/>
    </ligand>
</feature>
<keyword evidence="3 8" id="KW-0436">Ligase</keyword>
<dbReference type="InterPro" id="IPR012094">
    <property type="entry name" value="tRNA_Ile_lys_synt"/>
</dbReference>
<dbReference type="Gene3D" id="3.40.50.620">
    <property type="entry name" value="HUPs"/>
    <property type="match status" value="1"/>
</dbReference>
<evidence type="ECO:0000256" key="3">
    <source>
        <dbReference type="ARBA" id="ARBA00022598"/>
    </source>
</evidence>
<comment type="catalytic activity">
    <reaction evidence="7 8">
        <text>cytidine(34) in tRNA(Ile2) + L-lysine + ATP = lysidine(34) in tRNA(Ile2) + AMP + diphosphate + H(+)</text>
        <dbReference type="Rhea" id="RHEA:43744"/>
        <dbReference type="Rhea" id="RHEA-COMP:10625"/>
        <dbReference type="Rhea" id="RHEA-COMP:10670"/>
        <dbReference type="ChEBI" id="CHEBI:15378"/>
        <dbReference type="ChEBI" id="CHEBI:30616"/>
        <dbReference type="ChEBI" id="CHEBI:32551"/>
        <dbReference type="ChEBI" id="CHEBI:33019"/>
        <dbReference type="ChEBI" id="CHEBI:82748"/>
        <dbReference type="ChEBI" id="CHEBI:83665"/>
        <dbReference type="ChEBI" id="CHEBI:456215"/>
        <dbReference type="EC" id="6.3.4.19"/>
    </reaction>
</comment>
<evidence type="ECO:0000256" key="6">
    <source>
        <dbReference type="ARBA" id="ARBA00022840"/>
    </source>
</evidence>
<dbReference type="Pfam" id="PF11734">
    <property type="entry name" value="TilS_C"/>
    <property type="match status" value="1"/>
</dbReference>
<feature type="domain" description="Lysidine-tRNA(Ile) synthetase C-terminal" evidence="9">
    <location>
        <begin position="364"/>
        <end position="437"/>
    </location>
</feature>
<gene>
    <name evidence="8 10" type="primary">tilS</name>
    <name evidence="10" type="ORF">DIS07_06695</name>
</gene>
<dbReference type="EC" id="6.3.4.19" evidence="8"/>
<dbReference type="InterPro" id="IPR012795">
    <property type="entry name" value="tRNA_Ile_lys_synt_N"/>
</dbReference>
<dbReference type="AlphaFoldDB" id="A0A2U2JCN6"/>
<evidence type="ECO:0000256" key="4">
    <source>
        <dbReference type="ARBA" id="ARBA00022694"/>
    </source>
</evidence>
<name>A0A2U2JCN6_9FLAO</name>
<evidence type="ECO:0000313" key="10">
    <source>
        <dbReference type="EMBL" id="PWG06113.1"/>
    </source>
</evidence>
<dbReference type="SUPFAM" id="SSF52402">
    <property type="entry name" value="Adenine nucleotide alpha hydrolases-like"/>
    <property type="match status" value="1"/>
</dbReference>
<evidence type="ECO:0000259" key="9">
    <source>
        <dbReference type="SMART" id="SM00977"/>
    </source>
</evidence>
<dbReference type="EMBL" id="QFFG01000002">
    <property type="protein sequence ID" value="PWG06113.1"/>
    <property type="molecule type" value="Genomic_DNA"/>
</dbReference>
<keyword evidence="2 8" id="KW-0963">Cytoplasm</keyword>
<keyword evidence="11" id="KW-1185">Reference proteome</keyword>
<comment type="domain">
    <text evidence="8">The N-terminal region contains the highly conserved SGGXDS motif, predicted to be a P-loop motif involved in ATP binding.</text>
</comment>
<dbReference type="CDD" id="cd01992">
    <property type="entry name" value="TilS_N"/>
    <property type="match status" value="1"/>
</dbReference>
<dbReference type="NCBIfam" id="TIGR02433">
    <property type="entry name" value="lysidine_TilS_C"/>
    <property type="match status" value="1"/>
</dbReference>
<accession>A0A2U2JCN6</accession>
<evidence type="ECO:0000256" key="8">
    <source>
        <dbReference type="HAMAP-Rule" id="MF_01161"/>
    </source>
</evidence>
<reference evidence="10 11" key="1">
    <citation type="submission" date="2018-05" db="EMBL/GenBank/DDBJ databases">
        <title>Polaribacter aquimarinus sp. nov., isolated from sediment in a sediment of sea.</title>
        <authorList>
            <person name="Lu D."/>
        </authorList>
    </citation>
    <scope>NUCLEOTIDE SEQUENCE [LARGE SCALE GENOMIC DNA]</scope>
    <source>
        <strain evidence="10 11">ZY113</strain>
    </source>
</reference>
<keyword evidence="6 8" id="KW-0067">ATP-binding</keyword>
<dbReference type="InterPro" id="IPR011063">
    <property type="entry name" value="TilS/TtcA_N"/>
</dbReference>
<dbReference type="RefSeq" id="WP_109404444.1">
    <property type="nucleotide sequence ID" value="NZ_QFFG01000002.1"/>
</dbReference>
<dbReference type="PANTHER" id="PTHR43033">
    <property type="entry name" value="TRNA(ILE)-LYSIDINE SYNTHASE-RELATED"/>
    <property type="match status" value="1"/>
</dbReference>
<keyword evidence="5 8" id="KW-0547">Nucleotide-binding</keyword>
<dbReference type="HAMAP" id="MF_01161">
    <property type="entry name" value="tRNA_Ile_lys_synt"/>
    <property type="match status" value="1"/>
</dbReference>
<dbReference type="InterPro" id="IPR012796">
    <property type="entry name" value="Lysidine-tRNA-synth_C"/>
</dbReference>
<comment type="caution">
    <text evidence="10">The sequence shown here is derived from an EMBL/GenBank/DDBJ whole genome shotgun (WGS) entry which is preliminary data.</text>
</comment>
<dbReference type="GO" id="GO:0005737">
    <property type="term" value="C:cytoplasm"/>
    <property type="evidence" value="ECO:0007669"/>
    <property type="project" value="UniProtKB-SubCell"/>
</dbReference>
<dbReference type="Pfam" id="PF01171">
    <property type="entry name" value="ATP_bind_3"/>
    <property type="match status" value="1"/>
</dbReference>
<dbReference type="InterPro" id="IPR014729">
    <property type="entry name" value="Rossmann-like_a/b/a_fold"/>
</dbReference>
<dbReference type="OrthoDB" id="9807403at2"/>
<dbReference type="NCBIfam" id="TIGR02432">
    <property type="entry name" value="lysidine_TilS_N"/>
    <property type="match status" value="1"/>
</dbReference>
<dbReference type="GO" id="GO:0006400">
    <property type="term" value="P:tRNA modification"/>
    <property type="evidence" value="ECO:0007669"/>
    <property type="project" value="UniProtKB-UniRule"/>
</dbReference>
<dbReference type="SMART" id="SM00977">
    <property type="entry name" value="TilS_C"/>
    <property type="match status" value="1"/>
</dbReference>
<dbReference type="GO" id="GO:0032267">
    <property type="term" value="F:tRNA(Ile)-lysidine synthase activity"/>
    <property type="evidence" value="ECO:0007669"/>
    <property type="project" value="UniProtKB-EC"/>
</dbReference>
<dbReference type="SUPFAM" id="SSF56037">
    <property type="entry name" value="PheT/TilS domain"/>
    <property type="match status" value="1"/>
</dbReference>
<sequence length="441" mass="51484">MQQKFLHHIDNKFPFLKGKKLLIAISGGVDSVVLTHLLSKLNFTIALAHCNFKLRDTESNLDEEFVKKIGKLLNIKTFTTRFETEKFAAKNKQSTQIAARNLRYSWFKEIAEKHQFNYVLTAHHADDNLETFLINLSRGTGLEGLTGIPDVNGNIVRPLLTFSRDEIISFAKKNNIYWREDKSNASIKYIRNKIRHKVVPVLKEINPSLLESFAKTTAHLEESQQILEDRISEVSKNIIQKDFSCGQDLVKFNIKKINQLSNPKAYLYRFLKEYNFTEWNDVYNLLSAQSGKQVFSKTHILLKDRDFLILSKKTDNTNLKEVEIIENQLEIKYPIHITFKIVKDCSLKNKATIYVNREAISFPLKLRKWVEGDVFYPSNMKGKKKLSKYFKDEKLSLFQKENTWLLCDKHNNILWIVGLRQDNRYLAKKDTTKILKISFIP</sequence>
<keyword evidence="4 8" id="KW-0819">tRNA processing</keyword>
<evidence type="ECO:0000256" key="5">
    <source>
        <dbReference type="ARBA" id="ARBA00022741"/>
    </source>
</evidence>
<comment type="function">
    <text evidence="8">Ligates lysine onto the cytidine present at position 34 of the AUA codon-specific tRNA(Ile) that contains the anticodon CAU, in an ATP-dependent manner. Cytidine is converted to lysidine, thus changing the amino acid specificity of the tRNA from methionine to isoleucine.</text>
</comment>
<evidence type="ECO:0000256" key="2">
    <source>
        <dbReference type="ARBA" id="ARBA00022490"/>
    </source>
</evidence>
<dbReference type="GO" id="GO:0005524">
    <property type="term" value="F:ATP binding"/>
    <property type="evidence" value="ECO:0007669"/>
    <property type="project" value="UniProtKB-UniRule"/>
</dbReference>
<proteinExistence type="inferred from homology"/>
<comment type="subcellular location">
    <subcellularLocation>
        <location evidence="1 8">Cytoplasm</location>
    </subcellularLocation>
</comment>
<protein>
    <recommendedName>
        <fullName evidence="8">tRNA(Ile)-lysidine synthase</fullName>
        <ecNumber evidence="8">6.3.4.19</ecNumber>
    </recommendedName>
    <alternativeName>
        <fullName evidence="8">tRNA(Ile)-2-lysyl-cytidine synthase</fullName>
    </alternativeName>
    <alternativeName>
        <fullName evidence="8">tRNA(Ile)-lysidine synthetase</fullName>
    </alternativeName>
</protein>
<evidence type="ECO:0000256" key="7">
    <source>
        <dbReference type="ARBA" id="ARBA00048539"/>
    </source>
</evidence>
<dbReference type="Proteomes" id="UP000245670">
    <property type="component" value="Unassembled WGS sequence"/>
</dbReference>
<evidence type="ECO:0000313" key="11">
    <source>
        <dbReference type="Proteomes" id="UP000245670"/>
    </source>
</evidence>
<evidence type="ECO:0000256" key="1">
    <source>
        <dbReference type="ARBA" id="ARBA00004496"/>
    </source>
</evidence>